<evidence type="ECO:0000313" key="5">
    <source>
        <dbReference type="EMBL" id="KAF6228822.1"/>
    </source>
</evidence>
<organism evidence="5 6">
    <name type="scientific">Letharia columbiana</name>
    <dbReference type="NCBI Taxonomy" id="112416"/>
    <lineage>
        <taxon>Eukaryota</taxon>
        <taxon>Fungi</taxon>
        <taxon>Dikarya</taxon>
        <taxon>Ascomycota</taxon>
        <taxon>Pezizomycotina</taxon>
        <taxon>Lecanoromycetes</taxon>
        <taxon>OSLEUM clade</taxon>
        <taxon>Lecanoromycetidae</taxon>
        <taxon>Lecanorales</taxon>
        <taxon>Lecanorineae</taxon>
        <taxon>Parmeliaceae</taxon>
        <taxon>Letharia</taxon>
    </lineage>
</organism>
<dbReference type="GO" id="GO:0019679">
    <property type="term" value="P:propionate metabolic process, methylcitrate cycle"/>
    <property type="evidence" value="ECO:0007669"/>
    <property type="project" value="InterPro"/>
</dbReference>
<dbReference type="InterPro" id="IPR042188">
    <property type="entry name" value="MmgE/PrpD_sf_2"/>
</dbReference>
<dbReference type="InterPro" id="IPR036148">
    <property type="entry name" value="MmgE/PrpD_sf"/>
</dbReference>
<dbReference type="GO" id="GO:0051537">
    <property type="term" value="F:2 iron, 2 sulfur cluster binding"/>
    <property type="evidence" value="ECO:0007669"/>
    <property type="project" value="InterPro"/>
</dbReference>
<dbReference type="GeneID" id="59293312"/>
<dbReference type="InterPro" id="IPR045336">
    <property type="entry name" value="MmgE_PrpD_N"/>
</dbReference>
<dbReference type="Gene3D" id="3.30.1330.120">
    <property type="entry name" value="2-methylcitrate dehydratase PrpD"/>
    <property type="match status" value="1"/>
</dbReference>
<dbReference type="Pfam" id="PF03972">
    <property type="entry name" value="MmgE_PrpD_N"/>
    <property type="match status" value="1"/>
</dbReference>
<dbReference type="InterPro" id="IPR045337">
    <property type="entry name" value="MmgE_PrpD_C"/>
</dbReference>
<evidence type="ECO:0000256" key="1">
    <source>
        <dbReference type="ARBA" id="ARBA00006174"/>
    </source>
</evidence>
<dbReference type="InterPro" id="IPR042183">
    <property type="entry name" value="MmgE/PrpD_sf_1"/>
</dbReference>
<dbReference type="Gene3D" id="1.10.4100.10">
    <property type="entry name" value="2-methylcitrate dehydratase PrpD"/>
    <property type="match status" value="1"/>
</dbReference>
<dbReference type="GO" id="GO:0005739">
    <property type="term" value="C:mitochondrion"/>
    <property type="evidence" value="ECO:0007669"/>
    <property type="project" value="TreeGrafter"/>
</dbReference>
<evidence type="ECO:0000313" key="6">
    <source>
        <dbReference type="Proteomes" id="UP000578531"/>
    </source>
</evidence>
<dbReference type="PANTHER" id="PTHR16943">
    <property type="entry name" value="2-METHYLCITRATE DEHYDRATASE-RELATED"/>
    <property type="match status" value="1"/>
</dbReference>
<keyword evidence="6" id="KW-1185">Reference proteome</keyword>
<dbReference type="GO" id="GO:0047547">
    <property type="term" value="F:2-methylcitrate dehydratase activity"/>
    <property type="evidence" value="ECO:0007669"/>
    <property type="project" value="InterPro"/>
</dbReference>
<evidence type="ECO:0000259" key="4">
    <source>
        <dbReference type="Pfam" id="PF19305"/>
    </source>
</evidence>
<comment type="similarity">
    <text evidence="1">Belongs to the PrpD family.</text>
</comment>
<feature type="domain" description="MmgE/PrpD N-terminal" evidence="3">
    <location>
        <begin position="20"/>
        <end position="277"/>
    </location>
</feature>
<feature type="domain" description="MmgE/PrpD C-terminal" evidence="4">
    <location>
        <begin position="295"/>
        <end position="469"/>
    </location>
</feature>
<dbReference type="Pfam" id="PF19305">
    <property type="entry name" value="MmgE_PrpD_C"/>
    <property type="match status" value="1"/>
</dbReference>
<dbReference type="AlphaFoldDB" id="A0A8H6CSQ5"/>
<accession>A0A8H6CSQ5</accession>
<dbReference type="SUPFAM" id="SSF103378">
    <property type="entry name" value="2-methylcitrate dehydratase PrpD"/>
    <property type="match status" value="1"/>
</dbReference>
<dbReference type="InterPro" id="IPR005656">
    <property type="entry name" value="MmgE_PrpD"/>
</dbReference>
<reference evidence="5 6" key="1">
    <citation type="journal article" date="2020" name="Genomics">
        <title>Complete, high-quality genomes from long-read metagenomic sequencing of two wolf lichen thalli reveals enigmatic genome architecture.</title>
        <authorList>
            <person name="McKenzie S.K."/>
            <person name="Walston R.F."/>
            <person name="Allen J.L."/>
        </authorList>
    </citation>
    <scope>NUCLEOTIDE SEQUENCE [LARGE SCALE GENOMIC DNA]</scope>
    <source>
        <strain evidence="5">WasteWater2</strain>
    </source>
</reference>
<protein>
    <recommendedName>
        <fullName evidence="7">2-methylcitrate dehydratase</fullName>
    </recommendedName>
</protein>
<evidence type="ECO:0000256" key="2">
    <source>
        <dbReference type="ARBA" id="ARBA00023239"/>
    </source>
</evidence>
<dbReference type="NCBIfam" id="TIGR02330">
    <property type="entry name" value="prpD"/>
    <property type="match status" value="1"/>
</dbReference>
<gene>
    <name evidence="5" type="ORF">HO173_011670</name>
</gene>
<keyword evidence="2" id="KW-0456">Lyase</keyword>
<dbReference type="Proteomes" id="UP000578531">
    <property type="component" value="Unassembled WGS sequence"/>
</dbReference>
<dbReference type="NCBIfam" id="NF006943">
    <property type="entry name" value="PRK09425.1"/>
    <property type="match status" value="1"/>
</dbReference>
<comment type="caution">
    <text evidence="5">The sequence shown here is derived from an EMBL/GenBank/DDBJ whole genome shotgun (WGS) entry which is preliminary data.</text>
</comment>
<sequence>MATRTPNDNTRQAYDQIIIDITTYVYHHKPSSPKAWLHARTALLDALGCAIETLTTSPECVRMLGPVVPGTVVPNGFRLPGTSYQLDPVKGAFDMAILIRYLDHSDGFYGAEWGHPSDNLGAILAVSDWLNRTSPKVRGSNPMAPPLTVSTLLTALIKAYEIQGIFQILNSFNALGLDHVILVKVSATAVTCWLLGLSEPQTHAALSQVWMDGHPLRTYRHAPNTGPRKGWAGGDACMRAVHLSLLTKAGQPGAPTVLTAPRWGFYAATFKNRVFSFHRPFGTWVMENIFFKLIPAEGHAISALEAVLQISRTIADLGLDVDQDISKIRVRTHAGAILIISKSGELYNAADRDHCMQYMMAVTFLKGSLVEYSDYSDTSLWAKDPRVDRLRAKIELVEEERFSREYLDVDKRSAANGVKVMLRDGRQLDEIVIEYPLGHALRPETVGAVETKIRKNLERAFSPREVEKIFRSSETEDMPIKDFVDLFARDKEAHAKL</sequence>
<dbReference type="EMBL" id="JACCJC010000074">
    <property type="protein sequence ID" value="KAF6228822.1"/>
    <property type="molecule type" value="Genomic_DNA"/>
</dbReference>
<evidence type="ECO:0000259" key="3">
    <source>
        <dbReference type="Pfam" id="PF03972"/>
    </source>
</evidence>
<proteinExistence type="inferred from homology"/>
<dbReference type="InterPro" id="IPR012705">
    <property type="entry name" value="2Me_IsoCit_deHydtase_PrpD"/>
</dbReference>
<dbReference type="OrthoDB" id="10055203at2759"/>
<name>A0A8H6CSQ5_9LECA</name>
<evidence type="ECO:0008006" key="7">
    <source>
        <dbReference type="Google" id="ProtNLM"/>
    </source>
</evidence>
<dbReference type="RefSeq" id="XP_037159637.1">
    <property type="nucleotide sequence ID" value="XM_037313549.1"/>
</dbReference>
<dbReference type="PANTHER" id="PTHR16943:SF15">
    <property type="entry name" value="DEHYDRATASE (PRPD), PUTATIVE-RELATED"/>
    <property type="match status" value="1"/>
</dbReference>